<evidence type="ECO:0000256" key="5">
    <source>
        <dbReference type="ARBA" id="ARBA00022825"/>
    </source>
</evidence>
<reference evidence="10 11" key="1">
    <citation type="submission" date="2017-09" db="EMBL/GenBank/DDBJ databases">
        <title>Large-scale bioinformatics analysis of Bacillus genomes uncovers conserved roles of natural products in bacterial physiology.</title>
        <authorList>
            <consortium name="Agbiome Team Llc"/>
            <person name="Bleich R.M."/>
            <person name="Grubbs K.J."/>
            <person name="Santa Maria K.C."/>
            <person name="Allen S.E."/>
            <person name="Farag S."/>
            <person name="Shank E.A."/>
            <person name="Bowers A."/>
        </authorList>
    </citation>
    <scope>NUCLEOTIDE SEQUENCE [LARGE SCALE GENOMIC DNA]</scope>
    <source>
        <strain evidence="10 11">AFS067272</strain>
    </source>
</reference>
<dbReference type="InterPro" id="IPR008353">
    <property type="entry name" value="Peptidase_S1B_tx"/>
</dbReference>
<evidence type="ECO:0000313" key="10">
    <source>
        <dbReference type="EMBL" id="PFR97640.1"/>
    </source>
</evidence>
<evidence type="ECO:0000313" key="11">
    <source>
        <dbReference type="Proteomes" id="UP000226357"/>
    </source>
</evidence>
<dbReference type="Proteomes" id="UP000226357">
    <property type="component" value="Unassembled WGS sequence"/>
</dbReference>
<evidence type="ECO:0000259" key="9">
    <source>
        <dbReference type="Pfam" id="PF00089"/>
    </source>
</evidence>
<dbReference type="PRINTS" id="PR00839">
    <property type="entry name" value="V8PROTEASE"/>
</dbReference>
<dbReference type="GO" id="GO:0004252">
    <property type="term" value="F:serine-type endopeptidase activity"/>
    <property type="evidence" value="ECO:0007669"/>
    <property type="project" value="InterPro"/>
</dbReference>
<dbReference type="Pfam" id="PF00089">
    <property type="entry name" value="Trypsin"/>
    <property type="match status" value="1"/>
</dbReference>
<comment type="caution">
    <text evidence="10">The sequence shown here is derived from an EMBL/GenBank/DDBJ whole genome shotgun (WGS) entry which is preliminary data.</text>
</comment>
<dbReference type="PANTHER" id="PTHR15462:SF8">
    <property type="entry name" value="SERINE PROTEASE"/>
    <property type="match status" value="1"/>
</dbReference>
<dbReference type="InterPro" id="IPR050966">
    <property type="entry name" value="Glutamyl_endopeptidase"/>
</dbReference>
<feature type="chain" id="PRO_5041485750" description="Serine protease" evidence="7">
    <location>
        <begin position="26"/>
        <end position="333"/>
    </location>
</feature>
<dbReference type="GO" id="GO:0006508">
    <property type="term" value="P:proteolysis"/>
    <property type="evidence" value="ECO:0007669"/>
    <property type="project" value="UniProtKB-KW"/>
</dbReference>
<dbReference type="PRINTS" id="PR01774">
    <property type="entry name" value="EXFOLTOXIN"/>
</dbReference>
<proteinExistence type="inferred from homology"/>
<sequence>MKIKHLIYSFVFLLCFASFTSFVSADTQDSPENASTQTDNNPYDMIKSDGTVVKFSEYSKSLTQKDYDEISNGILGNDKEITPGAPFNLKPLNELGFSKVKDTPNEVVFGTDTRKKVSDTSKKPNRSISYISTTFSNGNFVCTGTVIGKDTVLTNAHCVYDKKTKKYLKSGYIIPALNDSHYRYGYYKIASYSVPSGYIKSGGSPQYDFAVIKVSTNGGLHIGNVVGSLGVKQVNSIKGTGIKIYGYPGDKAQKTKKVSQWGASGSIKKENSFLAFYDIDTYGGQSGSAMLNSSNQIIGVHNGGYDLNSNKVIDVNGGPKMTKPMYNFVTYAR</sequence>
<comment type="similarity">
    <text evidence="1 7">Belongs to the peptidase S1B family.</text>
</comment>
<dbReference type="EC" id="3.4.21.-" evidence="7"/>
<evidence type="ECO:0000256" key="4">
    <source>
        <dbReference type="ARBA" id="ARBA00022801"/>
    </source>
</evidence>
<feature type="domain" description="Peptidase S1" evidence="9">
    <location>
        <begin position="131"/>
        <end position="315"/>
    </location>
</feature>
<gene>
    <name evidence="10" type="ORF">COK38_19390</name>
</gene>
<feature type="region of interest" description="Disordered" evidence="8">
    <location>
        <begin position="26"/>
        <end position="45"/>
    </location>
</feature>
<evidence type="ECO:0000256" key="8">
    <source>
        <dbReference type="SAM" id="MobiDB-lite"/>
    </source>
</evidence>
<accession>A0AA44TD83</accession>
<dbReference type="InterPro" id="IPR043504">
    <property type="entry name" value="Peptidase_S1_PA_chymotrypsin"/>
</dbReference>
<dbReference type="Gene3D" id="2.40.10.10">
    <property type="entry name" value="Trypsin-like serine proteases"/>
    <property type="match status" value="2"/>
</dbReference>
<evidence type="ECO:0000256" key="1">
    <source>
        <dbReference type="ARBA" id="ARBA00008764"/>
    </source>
</evidence>
<dbReference type="InterPro" id="IPR001254">
    <property type="entry name" value="Trypsin_dom"/>
</dbReference>
<dbReference type="PANTHER" id="PTHR15462">
    <property type="entry name" value="SERINE PROTEASE"/>
    <property type="match status" value="1"/>
</dbReference>
<feature type="active site" description="Charge relay system" evidence="6">
    <location>
        <position position="157"/>
    </location>
</feature>
<dbReference type="RefSeq" id="WP_098523064.1">
    <property type="nucleotide sequence ID" value="NZ_NUYJ01000047.1"/>
</dbReference>
<feature type="active site" description="Charge relay system" evidence="6">
    <location>
        <position position="208"/>
    </location>
</feature>
<protein>
    <recommendedName>
        <fullName evidence="7">Serine protease</fullName>
        <ecNumber evidence="7">3.4.21.-</ecNumber>
    </recommendedName>
</protein>
<evidence type="ECO:0000256" key="6">
    <source>
        <dbReference type="PIRSR" id="PIRSR608256-1"/>
    </source>
</evidence>
<keyword evidence="5 7" id="KW-0720">Serine protease</keyword>
<name>A0AA44TD83_BACCE</name>
<dbReference type="InterPro" id="IPR009003">
    <property type="entry name" value="Peptidase_S1_PA"/>
</dbReference>
<evidence type="ECO:0000256" key="3">
    <source>
        <dbReference type="ARBA" id="ARBA00022729"/>
    </source>
</evidence>
<evidence type="ECO:0000256" key="7">
    <source>
        <dbReference type="RuleBase" id="RU004296"/>
    </source>
</evidence>
<dbReference type="EMBL" id="NVBO01000232">
    <property type="protein sequence ID" value="PFR97640.1"/>
    <property type="molecule type" value="Genomic_DNA"/>
</dbReference>
<feature type="signal peptide" evidence="7">
    <location>
        <begin position="1"/>
        <end position="25"/>
    </location>
</feature>
<evidence type="ECO:0000256" key="2">
    <source>
        <dbReference type="ARBA" id="ARBA00022670"/>
    </source>
</evidence>
<feature type="active site" description="Charge relay system" evidence="6">
    <location>
        <position position="286"/>
    </location>
</feature>
<organism evidence="10 11">
    <name type="scientific">Bacillus cereus</name>
    <dbReference type="NCBI Taxonomy" id="1396"/>
    <lineage>
        <taxon>Bacteria</taxon>
        <taxon>Bacillati</taxon>
        <taxon>Bacillota</taxon>
        <taxon>Bacilli</taxon>
        <taxon>Bacillales</taxon>
        <taxon>Bacillaceae</taxon>
        <taxon>Bacillus</taxon>
        <taxon>Bacillus cereus group</taxon>
    </lineage>
</organism>
<dbReference type="SUPFAM" id="SSF50494">
    <property type="entry name" value="Trypsin-like serine proteases"/>
    <property type="match status" value="1"/>
</dbReference>
<keyword evidence="4 7" id="KW-0378">Hydrolase</keyword>
<keyword evidence="2 7" id="KW-0645">Protease</keyword>
<feature type="compositionally biased region" description="Polar residues" evidence="8">
    <location>
        <begin position="26"/>
        <end position="41"/>
    </location>
</feature>
<dbReference type="AlphaFoldDB" id="A0AA44TD83"/>
<dbReference type="InterPro" id="IPR008256">
    <property type="entry name" value="Peptidase_S1B"/>
</dbReference>
<keyword evidence="3 7" id="KW-0732">Signal</keyword>